<evidence type="ECO:0000256" key="1">
    <source>
        <dbReference type="SAM" id="MobiDB-lite"/>
    </source>
</evidence>
<organism evidence="2 3">
    <name type="scientific">Danaus chrysippus</name>
    <name type="common">African queen</name>
    <dbReference type="NCBI Taxonomy" id="151541"/>
    <lineage>
        <taxon>Eukaryota</taxon>
        <taxon>Metazoa</taxon>
        <taxon>Ecdysozoa</taxon>
        <taxon>Arthropoda</taxon>
        <taxon>Hexapoda</taxon>
        <taxon>Insecta</taxon>
        <taxon>Pterygota</taxon>
        <taxon>Neoptera</taxon>
        <taxon>Endopterygota</taxon>
        <taxon>Lepidoptera</taxon>
        <taxon>Glossata</taxon>
        <taxon>Ditrysia</taxon>
        <taxon>Papilionoidea</taxon>
        <taxon>Nymphalidae</taxon>
        <taxon>Danainae</taxon>
        <taxon>Danaini</taxon>
        <taxon>Danaina</taxon>
        <taxon>Danaus</taxon>
        <taxon>Anosia</taxon>
    </lineage>
</organism>
<reference evidence="2" key="1">
    <citation type="submission" date="2021-09" db="EMBL/GenBank/DDBJ databases">
        <authorList>
            <person name="Martin H S."/>
        </authorList>
    </citation>
    <scope>NUCLEOTIDE SEQUENCE</scope>
</reference>
<protein>
    <submittedName>
        <fullName evidence="2">(African queen) hypothetical protein</fullName>
    </submittedName>
</protein>
<name>A0A8J2W774_9NEOP</name>
<evidence type="ECO:0000313" key="2">
    <source>
        <dbReference type="EMBL" id="CAG9573861.1"/>
    </source>
</evidence>
<keyword evidence="3" id="KW-1185">Reference proteome</keyword>
<gene>
    <name evidence="2" type="ORF">DCHRY22_LOCUS10709</name>
</gene>
<evidence type="ECO:0000313" key="3">
    <source>
        <dbReference type="Proteomes" id="UP000789524"/>
    </source>
</evidence>
<dbReference type="AlphaFoldDB" id="A0A8J2W774"/>
<feature type="region of interest" description="Disordered" evidence="1">
    <location>
        <begin position="1"/>
        <end position="20"/>
    </location>
</feature>
<dbReference type="Proteomes" id="UP000789524">
    <property type="component" value="Unassembled WGS sequence"/>
</dbReference>
<sequence>MSSFRGGADPGGSHAGGPLSSRAALQLRRVSVLRLRQTSPGHQLVCPHWLKVRFAAVLTLAAHMQEAHCPRELPYSCGACPYCASDKHRRATS</sequence>
<comment type="caution">
    <text evidence="2">The sequence shown here is derived from an EMBL/GenBank/DDBJ whole genome shotgun (WGS) entry which is preliminary data.</text>
</comment>
<dbReference type="EMBL" id="CAKASE010000071">
    <property type="protein sequence ID" value="CAG9573861.1"/>
    <property type="molecule type" value="Genomic_DNA"/>
</dbReference>
<proteinExistence type="predicted"/>
<accession>A0A8J2W774</accession>